<name>A0A1H2SX68_9PSED</name>
<evidence type="ECO:0000313" key="1">
    <source>
        <dbReference type="EMBL" id="SDW36075.1"/>
    </source>
</evidence>
<dbReference type="RefSeq" id="WP_090224790.1">
    <property type="nucleotide sequence ID" value="NZ_FNNU01000001.1"/>
</dbReference>
<accession>A0A1H2SX68</accession>
<gene>
    <name evidence="1" type="ORF">SAMN05216287_0798</name>
</gene>
<protein>
    <submittedName>
        <fullName evidence="1">Dicarboxylate transport</fullName>
    </submittedName>
</protein>
<dbReference type="Pfam" id="PF11739">
    <property type="entry name" value="YdbH-like"/>
    <property type="match status" value="1"/>
</dbReference>
<sequence>MTPLTASALPPKRRSRRRIAAWSALLALLLLALLSLVWARLLHGQGIERLDLNGLRIGADGVQAQRLSLQRRGADGARLYLVVDDLLLDWRDGGRLRIGQLNIDLDTPAQADAGEAAAFDLAALPELPAWLPRRFDIQRIDANLPCAAGRCALLGSLSLRHAGAAVFPASLEANLERDGRQVQLLGLLEGDRQAPRLSLGLAIDEQPRASLRVALAPSADGQSLSGQLSVPNLQEAPWLVEWLGEWMLLGERQVPLAPEAMQLAADWQLQLPAGALRASDLGVASGSARVEAHLPQPWPLPDVGQVQGDLQLGATADRGHWLPGEVRASLHLDNLAGSWRDALPAGLRADSLDLRIVPAEGPRSDGLLPFDLRLASQGALAATLEARLASATQPPWVLQIDSARLRGQSTGLALDGLRLSRPGLDLAFSGQVDQRQARLLLGNPAQVHSERVDLLDAGQSTLELHALDAKLAGVTLDAGYSDAGLETFRTQGPARLQTTQLRQASLRPQGWSWQGKFDSDLAALKADGALGNDAGLPAQVQLDYAYGGALHLKAQVQELFMRAGNPLAKTLADWPALLELGDGRLRAHAQLDLRDGVPELDLGLNAQNLGGIYDRVELSGLSGDARVTLNDKALQLELPDLRLGELNPGLAIGPLRFAGRYRTSLQRPAAGRLDWQRAETALLGGRLWLESGNGDLAAAGLDLPLQLRGLQLAELFRAYPAEGLSGDGVLDGRLPLHWNGQALRIDQGEVAARPPGGMLRFHSPKIIALAQANPAMKLVADALEDFRYELLSSAVSYDEAGKLMLNLRLNGRNPDLERGRPFNFNINLEEDIPALLTSLQLSGRVSETIQRRVQERLQRPAASPTEEKP</sequence>
<keyword evidence="2" id="KW-1185">Reference proteome</keyword>
<dbReference type="Proteomes" id="UP000243778">
    <property type="component" value="Unassembled WGS sequence"/>
</dbReference>
<dbReference type="STRING" id="1007099.SAMN05216287_0798"/>
<dbReference type="EMBL" id="FNNU01000001">
    <property type="protein sequence ID" value="SDW36075.1"/>
    <property type="molecule type" value="Genomic_DNA"/>
</dbReference>
<evidence type="ECO:0000313" key="2">
    <source>
        <dbReference type="Proteomes" id="UP000243778"/>
    </source>
</evidence>
<dbReference type="InterPro" id="IPR021730">
    <property type="entry name" value="YdbH"/>
</dbReference>
<organism evidence="1 2">
    <name type="scientific">Pseudomonas kuykendallii</name>
    <dbReference type="NCBI Taxonomy" id="1007099"/>
    <lineage>
        <taxon>Bacteria</taxon>
        <taxon>Pseudomonadati</taxon>
        <taxon>Pseudomonadota</taxon>
        <taxon>Gammaproteobacteria</taxon>
        <taxon>Pseudomonadales</taxon>
        <taxon>Pseudomonadaceae</taxon>
        <taxon>Pseudomonas</taxon>
    </lineage>
</organism>
<dbReference type="AlphaFoldDB" id="A0A1H2SX68"/>
<reference evidence="2" key="1">
    <citation type="submission" date="2016-10" db="EMBL/GenBank/DDBJ databases">
        <authorList>
            <person name="Varghese N."/>
            <person name="Submissions S."/>
        </authorList>
    </citation>
    <scope>NUCLEOTIDE SEQUENCE [LARGE SCALE GENOMIC DNA]</scope>
    <source>
        <strain evidence="2">NRRL B-59562</strain>
    </source>
</reference>
<dbReference type="OrthoDB" id="9759996at2"/>
<proteinExistence type="predicted"/>